<evidence type="ECO:0000313" key="3">
    <source>
        <dbReference type="EMBL" id="PWW73242.1"/>
    </source>
</evidence>
<dbReference type="PANTHER" id="PTHR10039">
    <property type="entry name" value="AMELOGENIN"/>
    <property type="match status" value="1"/>
</dbReference>
<name>A0A317SFW3_9PEZI</name>
<feature type="domain" description="Nephrocystin 3-like N-terminal" evidence="2">
    <location>
        <begin position="53"/>
        <end position="189"/>
    </location>
</feature>
<proteinExistence type="predicted"/>
<dbReference type="OrthoDB" id="194358at2759"/>
<comment type="caution">
    <text evidence="3">The sequence shown here is derived from an EMBL/GenBank/DDBJ whole genome shotgun (WGS) entry which is preliminary data.</text>
</comment>
<dbReference type="AlphaFoldDB" id="A0A317SFW3"/>
<dbReference type="STRING" id="42249.A0A317SFW3"/>
<keyword evidence="1" id="KW-0677">Repeat</keyword>
<evidence type="ECO:0000313" key="4">
    <source>
        <dbReference type="Proteomes" id="UP000246991"/>
    </source>
</evidence>
<dbReference type="EMBL" id="PYWC01000084">
    <property type="protein sequence ID" value="PWW73242.1"/>
    <property type="molecule type" value="Genomic_DNA"/>
</dbReference>
<evidence type="ECO:0000259" key="2">
    <source>
        <dbReference type="Pfam" id="PF24883"/>
    </source>
</evidence>
<accession>A0A317SFW3</accession>
<gene>
    <name evidence="3" type="ORF">C7212DRAFT_347244</name>
</gene>
<dbReference type="PANTHER" id="PTHR10039:SF16">
    <property type="entry name" value="GPI INOSITOL-DEACYLASE"/>
    <property type="match status" value="1"/>
</dbReference>
<dbReference type="InterPro" id="IPR056884">
    <property type="entry name" value="NPHP3-like_N"/>
</dbReference>
<keyword evidence="4" id="KW-1185">Reference proteome</keyword>
<evidence type="ECO:0000256" key="1">
    <source>
        <dbReference type="ARBA" id="ARBA00022737"/>
    </source>
</evidence>
<sequence length="352" mass="38429">MSGHLRGLASYSWSNPAEVGAGGAGVPPASPVSVLSGMVWFCNKNADISYSRCGKSVLSATAIDDIRRLCRVSNDHALAYFYSTFSDPENQDLVNMLLSIIGDLMEGLSGRGFPNEVMNLYCKFKEKPPNIKAVQAGLSPIIKLSQKMLIISDALDEFPMSIRGSLLSWVEQFTVDHDGQSLSILVTSRCETDIGNPQEPLTTSSISSQSKTVDPDIRSYIQNLLDCEYGFQTFTLPKKLSVGYVKVPIGGLSFANTRGMCNAKSCESSLEGNAERFRFRLLEDPGQHTRGAEGICPASDELARIFGKPSTLGQLAEAAVIESDINKYGEEPETFFDMRSLMSICPSFIIER</sequence>
<dbReference type="Pfam" id="PF24883">
    <property type="entry name" value="NPHP3_N"/>
    <property type="match status" value="1"/>
</dbReference>
<dbReference type="Proteomes" id="UP000246991">
    <property type="component" value="Unassembled WGS sequence"/>
</dbReference>
<protein>
    <recommendedName>
        <fullName evidence="2">Nephrocystin 3-like N-terminal domain-containing protein</fullName>
    </recommendedName>
</protein>
<reference evidence="3 4" key="1">
    <citation type="submission" date="2018-03" db="EMBL/GenBank/DDBJ databases">
        <title>Genomes of Pezizomycetes fungi and the evolution of truffles.</title>
        <authorList>
            <person name="Murat C."/>
            <person name="Payen T."/>
            <person name="Noel B."/>
            <person name="Kuo A."/>
            <person name="Martin F.M."/>
        </authorList>
    </citation>
    <scope>NUCLEOTIDE SEQUENCE [LARGE SCALE GENOMIC DNA]</scope>
    <source>
        <strain evidence="3">091103-1</strain>
    </source>
</reference>
<organism evidence="3 4">
    <name type="scientific">Tuber magnatum</name>
    <name type="common">white Piedmont truffle</name>
    <dbReference type="NCBI Taxonomy" id="42249"/>
    <lineage>
        <taxon>Eukaryota</taxon>
        <taxon>Fungi</taxon>
        <taxon>Dikarya</taxon>
        <taxon>Ascomycota</taxon>
        <taxon>Pezizomycotina</taxon>
        <taxon>Pezizomycetes</taxon>
        <taxon>Pezizales</taxon>
        <taxon>Tuberaceae</taxon>
        <taxon>Tuber</taxon>
    </lineage>
</organism>